<evidence type="ECO:0000313" key="2">
    <source>
        <dbReference type="EMBL" id="KAH3688166.1"/>
    </source>
</evidence>
<evidence type="ECO:0000256" key="1">
    <source>
        <dbReference type="SAM" id="MobiDB-lite"/>
    </source>
</evidence>
<organism evidence="2 3">
    <name type="scientific">Wickerhamomyces pijperi</name>
    <name type="common">Yeast</name>
    <name type="synonym">Pichia pijperi</name>
    <dbReference type="NCBI Taxonomy" id="599730"/>
    <lineage>
        <taxon>Eukaryota</taxon>
        <taxon>Fungi</taxon>
        <taxon>Dikarya</taxon>
        <taxon>Ascomycota</taxon>
        <taxon>Saccharomycotina</taxon>
        <taxon>Saccharomycetes</taxon>
        <taxon>Phaffomycetales</taxon>
        <taxon>Wickerhamomycetaceae</taxon>
        <taxon>Wickerhamomyces</taxon>
    </lineage>
</organism>
<protein>
    <submittedName>
        <fullName evidence="2">Uncharacterized protein</fullName>
    </submittedName>
</protein>
<name>A0A9P8QCY9_WICPI</name>
<feature type="region of interest" description="Disordered" evidence="1">
    <location>
        <begin position="47"/>
        <end position="66"/>
    </location>
</feature>
<evidence type="ECO:0000313" key="3">
    <source>
        <dbReference type="Proteomes" id="UP000774326"/>
    </source>
</evidence>
<reference evidence="2" key="2">
    <citation type="submission" date="2021-01" db="EMBL/GenBank/DDBJ databases">
        <authorList>
            <person name="Schikora-Tamarit M.A."/>
        </authorList>
    </citation>
    <scope>NUCLEOTIDE SEQUENCE</scope>
    <source>
        <strain evidence="2">CBS2887</strain>
    </source>
</reference>
<sequence length="66" mass="7352">MVLKSFEHYNDHNGTGCIEHRGEYQTGSGPLFEQTVGVLALLEQPSGPTVTRKKEEQCTNDKPNMC</sequence>
<gene>
    <name evidence="2" type="ORF">WICPIJ_000851</name>
</gene>
<comment type="caution">
    <text evidence="2">The sequence shown here is derived from an EMBL/GenBank/DDBJ whole genome shotgun (WGS) entry which is preliminary data.</text>
</comment>
<accession>A0A9P8QCY9</accession>
<proteinExistence type="predicted"/>
<keyword evidence="3" id="KW-1185">Reference proteome</keyword>
<dbReference type="EMBL" id="JAEUBG010000489">
    <property type="protein sequence ID" value="KAH3688166.1"/>
    <property type="molecule type" value="Genomic_DNA"/>
</dbReference>
<dbReference type="Proteomes" id="UP000774326">
    <property type="component" value="Unassembled WGS sequence"/>
</dbReference>
<dbReference type="AlphaFoldDB" id="A0A9P8QCY9"/>
<reference evidence="2" key="1">
    <citation type="journal article" date="2021" name="Open Biol.">
        <title>Shared evolutionary footprints suggest mitochondrial oxidative damage underlies multiple complex I losses in fungi.</title>
        <authorList>
            <person name="Schikora-Tamarit M.A."/>
            <person name="Marcet-Houben M."/>
            <person name="Nosek J."/>
            <person name="Gabaldon T."/>
        </authorList>
    </citation>
    <scope>NUCLEOTIDE SEQUENCE</scope>
    <source>
        <strain evidence="2">CBS2887</strain>
    </source>
</reference>